<sequence>MFDPTVFDNLKVVIEGALYDLDLEGQLLITDRQDQVEMAKMGRQYRITFRDKAIDEIQAYINLKVDLDNLVTELRSLDENKPGCHLEIGFNFKLESLDVCPSIERVLTTIWGDEREIQQEISFQYGTRNQYMNNSKITFHRLIQEDHIDDLLEMIDYIIETIHQLHTAIT</sequence>
<reference evidence="2" key="1">
    <citation type="journal article" date="2019" name="Int. J. Syst. Evol. Microbiol.">
        <title>The Global Catalogue of Microorganisms (GCM) 10K type strain sequencing project: providing services to taxonomists for standard genome sequencing and annotation.</title>
        <authorList>
            <consortium name="The Broad Institute Genomics Platform"/>
            <consortium name="The Broad Institute Genome Sequencing Center for Infectious Disease"/>
            <person name="Wu L."/>
            <person name="Ma J."/>
        </authorList>
    </citation>
    <scope>NUCLEOTIDE SEQUENCE [LARGE SCALE GENOMIC DNA]</scope>
    <source>
        <strain evidence="2">CCUG 15531</strain>
    </source>
</reference>
<dbReference type="EMBL" id="JBHUEK010000004">
    <property type="protein sequence ID" value="MFD1777423.1"/>
    <property type="molecule type" value="Genomic_DNA"/>
</dbReference>
<comment type="caution">
    <text evidence="1">The sequence shown here is derived from an EMBL/GenBank/DDBJ whole genome shotgun (WGS) entry which is preliminary data.</text>
</comment>
<gene>
    <name evidence="1" type="ORF">ACFSFW_01840</name>
</gene>
<protein>
    <recommendedName>
        <fullName evidence="3">Group-specific protein</fullName>
    </recommendedName>
</protein>
<evidence type="ECO:0008006" key="3">
    <source>
        <dbReference type="Google" id="ProtNLM"/>
    </source>
</evidence>
<keyword evidence="2" id="KW-1185">Reference proteome</keyword>
<organism evidence="1 2">
    <name type="scientific">Fredinandcohnia salidurans</name>
    <dbReference type="NCBI Taxonomy" id="2595041"/>
    <lineage>
        <taxon>Bacteria</taxon>
        <taxon>Bacillati</taxon>
        <taxon>Bacillota</taxon>
        <taxon>Bacilli</taxon>
        <taxon>Bacillales</taxon>
        <taxon>Bacillaceae</taxon>
        <taxon>Fredinandcohnia</taxon>
    </lineage>
</organism>
<dbReference type="Proteomes" id="UP001597227">
    <property type="component" value="Unassembled WGS sequence"/>
</dbReference>
<accession>A0ABW4MHS6</accession>
<name>A0ABW4MHS6_9BACI</name>
<evidence type="ECO:0000313" key="2">
    <source>
        <dbReference type="Proteomes" id="UP001597227"/>
    </source>
</evidence>
<evidence type="ECO:0000313" key="1">
    <source>
        <dbReference type="EMBL" id="MFD1777423.1"/>
    </source>
</evidence>
<proteinExistence type="predicted"/>
<dbReference type="RefSeq" id="WP_388034702.1">
    <property type="nucleotide sequence ID" value="NZ_JBHUEK010000004.1"/>
</dbReference>